<name>A0A7C3QWY0_9BACT</name>
<proteinExistence type="predicted"/>
<sequence>MSPHTEKRTDHELQNRTTLLAINILTRRPPLPQPELLPDPHPEMTFPRTDPPRPDPGTPETL</sequence>
<dbReference type="AlphaFoldDB" id="A0A7C3QWY0"/>
<organism evidence="2">
    <name type="scientific">Leptospirillum ferriphilum</name>
    <dbReference type="NCBI Taxonomy" id="178606"/>
    <lineage>
        <taxon>Bacteria</taxon>
        <taxon>Pseudomonadati</taxon>
        <taxon>Nitrospirota</taxon>
        <taxon>Nitrospiria</taxon>
        <taxon>Nitrospirales</taxon>
        <taxon>Nitrospiraceae</taxon>
        <taxon>Leptospirillum</taxon>
    </lineage>
</organism>
<comment type="caution">
    <text evidence="2">The sequence shown here is derived from an EMBL/GenBank/DDBJ whole genome shotgun (WGS) entry which is preliminary data.</text>
</comment>
<evidence type="ECO:0000313" key="2">
    <source>
        <dbReference type="EMBL" id="HFT93708.1"/>
    </source>
</evidence>
<protein>
    <submittedName>
        <fullName evidence="2">Uncharacterized protein</fullName>
    </submittedName>
</protein>
<dbReference type="EMBL" id="DTMM01000149">
    <property type="protein sequence ID" value="HFT93708.1"/>
    <property type="molecule type" value="Genomic_DNA"/>
</dbReference>
<feature type="region of interest" description="Disordered" evidence="1">
    <location>
        <begin position="25"/>
        <end position="62"/>
    </location>
</feature>
<gene>
    <name evidence="2" type="ORF">ENX03_07215</name>
</gene>
<accession>A0A7C3QWY0</accession>
<feature type="compositionally biased region" description="Pro residues" evidence="1">
    <location>
        <begin position="29"/>
        <end position="39"/>
    </location>
</feature>
<evidence type="ECO:0000256" key="1">
    <source>
        <dbReference type="SAM" id="MobiDB-lite"/>
    </source>
</evidence>
<reference evidence="2" key="1">
    <citation type="journal article" date="2020" name="mSystems">
        <title>Genome- and Community-Level Interaction Insights into Carbon Utilization and Element Cycling Functions of Hydrothermarchaeota in Hydrothermal Sediment.</title>
        <authorList>
            <person name="Zhou Z."/>
            <person name="Liu Y."/>
            <person name="Xu W."/>
            <person name="Pan J."/>
            <person name="Luo Z.H."/>
            <person name="Li M."/>
        </authorList>
    </citation>
    <scope>NUCLEOTIDE SEQUENCE [LARGE SCALE GENOMIC DNA]</scope>
    <source>
        <strain evidence="2">SpSt-902</strain>
    </source>
</reference>